<protein>
    <submittedName>
        <fullName evidence="1">Uncharacterized protein</fullName>
    </submittedName>
</protein>
<comment type="caution">
    <text evidence="1">The sequence shown here is derived from an EMBL/GenBank/DDBJ whole genome shotgun (WGS) entry which is preliminary data.</text>
</comment>
<dbReference type="Pfam" id="PF14968">
    <property type="entry name" value="CCDC84"/>
    <property type="match status" value="2"/>
</dbReference>
<dbReference type="InterPro" id="IPR028015">
    <property type="entry name" value="CCDC84-like"/>
</dbReference>
<dbReference type="PANTHER" id="PTHR31198:SF1">
    <property type="entry name" value="CENTROSOMAL AT-AC SPLICING FACTOR"/>
    <property type="match status" value="1"/>
</dbReference>
<dbReference type="EMBL" id="JAODUP010000874">
    <property type="protein sequence ID" value="KAK2143133.1"/>
    <property type="molecule type" value="Genomic_DNA"/>
</dbReference>
<accession>A0AAD9IYZ6</accession>
<name>A0AAD9IYZ6_9ANNE</name>
<dbReference type="Proteomes" id="UP001208570">
    <property type="component" value="Unassembled WGS sequence"/>
</dbReference>
<reference evidence="1" key="1">
    <citation type="journal article" date="2023" name="Mol. Biol. Evol.">
        <title>Third-Generation Sequencing Reveals the Adaptive Role of the Epigenome in Three Deep-Sea Polychaetes.</title>
        <authorList>
            <person name="Perez M."/>
            <person name="Aroh O."/>
            <person name="Sun Y."/>
            <person name="Lan Y."/>
            <person name="Juniper S.K."/>
            <person name="Young C.R."/>
            <person name="Angers B."/>
            <person name="Qian P.Y."/>
        </authorList>
    </citation>
    <scope>NUCLEOTIDE SEQUENCE</scope>
    <source>
        <strain evidence="1">P08H-3</strain>
    </source>
</reference>
<evidence type="ECO:0000313" key="2">
    <source>
        <dbReference type="Proteomes" id="UP001208570"/>
    </source>
</evidence>
<proteinExistence type="predicted"/>
<dbReference type="PANTHER" id="PTHR31198">
    <property type="entry name" value="COILED-COIL DOMAIN-CONTAINING PROTEIN 84"/>
    <property type="match status" value="1"/>
</dbReference>
<gene>
    <name evidence="1" type="ORF">LSH36_874g01071</name>
</gene>
<sequence length="467" mass="54076">MNSKTDFIQFEKCELCQVHHRKKHRHVYSKSHQQNVHRCLSKFKKKIEASLITIKKPIISAVCDKDEVATNLHQNEETNQLLMCSRLGIPLADEAVLGLEDGNEMSGKKLVNFWCYFCQKELQRDDVDRDLIIRYGLFWRHLQNWIRLNKIWEDFHSVSEDNKEGDLRLAWVLNRGYKYSEHHEKRDMFWRKHKVDKYHKYKKENFALSEDVIKRFNQAVEIALKEFIHEREARLKRLHVNGRSTTKQFPWKPMNQSGGSVPLARVRTVAAEARGLSIIKIKDFDDKIVAAVKRGKLPPNRVGAKEHLNEEKRDSDWLPSFGRVWSKNPRTQVRKTFMANLGGVHHPTSTVTTASPTFSCAGNGPETNITGVDDEQQQYLHHLNNDSVSSNGMSQDYNAGIDNSNYYWHSPNLHDAAAFASPFSVVATDNVEVDFPKDIHHGYVKKQRLAKQCDHSSRIPISDKLLN</sequence>
<dbReference type="AlphaFoldDB" id="A0AAD9IYZ6"/>
<keyword evidence="2" id="KW-1185">Reference proteome</keyword>
<organism evidence="1 2">
    <name type="scientific">Paralvinella palmiformis</name>
    <dbReference type="NCBI Taxonomy" id="53620"/>
    <lineage>
        <taxon>Eukaryota</taxon>
        <taxon>Metazoa</taxon>
        <taxon>Spiralia</taxon>
        <taxon>Lophotrochozoa</taxon>
        <taxon>Annelida</taxon>
        <taxon>Polychaeta</taxon>
        <taxon>Sedentaria</taxon>
        <taxon>Canalipalpata</taxon>
        <taxon>Terebellida</taxon>
        <taxon>Terebelliformia</taxon>
        <taxon>Alvinellidae</taxon>
        <taxon>Paralvinella</taxon>
    </lineage>
</organism>
<evidence type="ECO:0000313" key="1">
    <source>
        <dbReference type="EMBL" id="KAK2143133.1"/>
    </source>
</evidence>